<keyword evidence="1" id="KW-0732">Signal</keyword>
<comment type="caution">
    <text evidence="2">The sequence shown here is derived from an EMBL/GenBank/DDBJ whole genome shotgun (WGS) entry which is preliminary data.</text>
</comment>
<name>C8N6K8_CARH6</name>
<dbReference type="Proteomes" id="UP000004870">
    <property type="component" value="Unassembled WGS sequence"/>
</dbReference>
<feature type="signal peptide" evidence="1">
    <location>
        <begin position="1"/>
        <end position="21"/>
    </location>
</feature>
<dbReference type="STRING" id="2718.CHUV0807_0258"/>
<dbReference type="EMBL" id="ACKY01000008">
    <property type="protein sequence ID" value="EEV89766.1"/>
    <property type="molecule type" value="Genomic_DNA"/>
</dbReference>
<dbReference type="Gene3D" id="2.130.10.10">
    <property type="entry name" value="YVTN repeat-like/Quinoprotein amine dehydrogenase"/>
    <property type="match status" value="1"/>
</dbReference>
<sequence>MHAPRKTMKKTLLLLATLACAAALYLGYQYSKTLTPETVLQELFDMNAPARYAFISDADAPKLAVIDLDAHRQTSLLDLKQPARNLTIHKTLGLLAYNDGGTTVTIRQLGDHSEKNHTLAHPVTRLQFDADSPWLIAGGADRLTLLNSQSGETRTLDGYQHISAWLYSPLARQLWILDDSPALYRYHLTDQSQTRHPLPDGWHDLTAAAISPDDQNLLFGAITASGEPLGINWNTDTATIAQQIPLTAPLVQPYIDNNGQLYIYIDRNGNGHLVPRNQPDAIQTIRAPNPTDRYATGWLDTRLIAVGNRLKTWDISDPGKAEEQDEQALPAATRALFITADSKTALIASDGQAAITAYDLRDGGLQTIALSGITRPQNLIMGAGNTLCH</sequence>
<dbReference type="HOGENOM" id="CLU_720981_0_0_6"/>
<evidence type="ECO:0000313" key="2">
    <source>
        <dbReference type="EMBL" id="EEV89766.1"/>
    </source>
</evidence>
<dbReference type="InterPro" id="IPR015943">
    <property type="entry name" value="WD40/YVTN_repeat-like_dom_sf"/>
</dbReference>
<organism evidence="2 3">
    <name type="scientific">Cardiobacterium hominis (strain ATCC 15826 / DSM 8339 / NCTC 10426 / 6573)</name>
    <dbReference type="NCBI Taxonomy" id="638300"/>
    <lineage>
        <taxon>Bacteria</taxon>
        <taxon>Pseudomonadati</taxon>
        <taxon>Pseudomonadota</taxon>
        <taxon>Gammaproteobacteria</taxon>
        <taxon>Cardiobacteriales</taxon>
        <taxon>Cardiobacteriaceae</taxon>
        <taxon>Cardiobacterium</taxon>
    </lineage>
</organism>
<proteinExistence type="predicted"/>
<accession>C8N6K8</accession>
<protein>
    <submittedName>
        <fullName evidence="2">Uncharacterized protein</fullName>
    </submittedName>
</protein>
<gene>
    <name evidence="2" type="ORF">HMPREF0198_0134</name>
</gene>
<evidence type="ECO:0000313" key="3">
    <source>
        <dbReference type="Proteomes" id="UP000004870"/>
    </source>
</evidence>
<dbReference type="SUPFAM" id="SSF69322">
    <property type="entry name" value="Tricorn protease domain 2"/>
    <property type="match status" value="1"/>
</dbReference>
<evidence type="ECO:0000256" key="1">
    <source>
        <dbReference type="SAM" id="SignalP"/>
    </source>
</evidence>
<keyword evidence="3" id="KW-1185">Reference proteome</keyword>
<reference evidence="2 3" key="1">
    <citation type="submission" date="2009-08" db="EMBL/GenBank/DDBJ databases">
        <authorList>
            <person name="Qin X."/>
            <person name="Bachman B."/>
            <person name="Battles P."/>
            <person name="Bell A."/>
            <person name="Bess C."/>
            <person name="Bickham C."/>
            <person name="Chaboub L."/>
            <person name="Chen D."/>
            <person name="Coyle M."/>
            <person name="Deiros D.R."/>
            <person name="Dinh H."/>
            <person name="Forbes L."/>
            <person name="Fowler G."/>
            <person name="Francisco L."/>
            <person name="Fu Q."/>
            <person name="Gubbala S."/>
            <person name="Hale W."/>
            <person name="Han Y."/>
            <person name="Hemphill L."/>
            <person name="Highlander S.K."/>
            <person name="Hirani K."/>
            <person name="Hogues M."/>
            <person name="Jackson L."/>
            <person name="Jakkamsetti A."/>
            <person name="Javaid M."/>
            <person name="Jiang H."/>
            <person name="Korchina V."/>
            <person name="Kovar C."/>
            <person name="Lara F."/>
            <person name="Lee S."/>
            <person name="Mata R."/>
            <person name="Mathew T."/>
            <person name="Moen C."/>
            <person name="Morales K."/>
            <person name="Munidasa M."/>
            <person name="Nazareth L."/>
            <person name="Ngo R."/>
            <person name="Nguyen L."/>
            <person name="Okwuonu G."/>
            <person name="Ongeri F."/>
            <person name="Patil S."/>
            <person name="Petrosino J."/>
            <person name="Pham C."/>
            <person name="Pham P."/>
            <person name="Pu L.-L."/>
            <person name="Puazo M."/>
            <person name="Raj R."/>
            <person name="Reid J."/>
            <person name="Rouhana J."/>
            <person name="Saada N."/>
            <person name="Shang Y."/>
            <person name="Simmons D."/>
            <person name="Thornton R."/>
            <person name="Warren J."/>
            <person name="Weissenberger G."/>
            <person name="Zhang J."/>
            <person name="Zhang L."/>
            <person name="Zhou C."/>
            <person name="Zhu D."/>
            <person name="Muzny D."/>
            <person name="Worley K."/>
            <person name="Gibbs R."/>
        </authorList>
    </citation>
    <scope>NUCLEOTIDE SEQUENCE [LARGE SCALE GENOMIC DNA]</scope>
    <source>
        <strain evidence="3">ATCC 15826 / DSM 8339 / NCTC 10426 / 6573</strain>
    </source>
</reference>
<feature type="chain" id="PRO_5002990054" evidence="1">
    <location>
        <begin position="22"/>
        <end position="389"/>
    </location>
</feature>
<dbReference type="AlphaFoldDB" id="C8N6K8"/>